<dbReference type="SUPFAM" id="SSF48403">
    <property type="entry name" value="Ankyrin repeat"/>
    <property type="match status" value="1"/>
</dbReference>
<evidence type="ECO:0000313" key="5">
    <source>
        <dbReference type="Proteomes" id="UP000626370"/>
    </source>
</evidence>
<reference evidence="5" key="1">
    <citation type="journal article" date="2019" name="Int. J. Syst. Evol. Microbiol.">
        <title>The Global Catalogue of Microorganisms (GCM) 10K type strain sequencing project: providing services to taxonomists for standard genome sequencing and annotation.</title>
        <authorList>
            <consortium name="The Broad Institute Genomics Platform"/>
            <consortium name="The Broad Institute Genome Sequencing Center for Infectious Disease"/>
            <person name="Wu L."/>
            <person name="Ma J."/>
        </authorList>
    </citation>
    <scope>NUCLEOTIDE SEQUENCE [LARGE SCALE GENOMIC DNA]</scope>
    <source>
        <strain evidence="5">CGMCC 1.15922</strain>
    </source>
</reference>
<sequence>MDSVNPKLIIILIAAIVLLVYVKVSNPYQEFSTEAFWESATVDDVYQIPEEALLPNNKNGPVLMWAASITSNPKIIEALILRGVDVNERDIDFNGTALSAAAYQNQHPEIIDELVSHGAEVNIILGFLKKSPLLLAAEQNNSKVTERLLFHGADPDYQDIKGRTAYIQAVKSENVEVIALYEKMSE</sequence>
<dbReference type="PROSITE" id="PS50297">
    <property type="entry name" value="ANK_REP_REGION"/>
    <property type="match status" value="1"/>
</dbReference>
<dbReference type="Gene3D" id="1.25.40.20">
    <property type="entry name" value="Ankyrin repeat-containing domain"/>
    <property type="match status" value="1"/>
</dbReference>
<evidence type="ECO:0000256" key="1">
    <source>
        <dbReference type="ARBA" id="ARBA00022737"/>
    </source>
</evidence>
<dbReference type="InterPro" id="IPR050745">
    <property type="entry name" value="Multifunctional_regulatory"/>
</dbReference>
<organism evidence="4 5">
    <name type="scientific">Thalassotalea profundi</name>
    <dbReference type="NCBI Taxonomy" id="2036687"/>
    <lineage>
        <taxon>Bacteria</taxon>
        <taxon>Pseudomonadati</taxon>
        <taxon>Pseudomonadota</taxon>
        <taxon>Gammaproteobacteria</taxon>
        <taxon>Alteromonadales</taxon>
        <taxon>Colwelliaceae</taxon>
        <taxon>Thalassotalea</taxon>
    </lineage>
</organism>
<dbReference type="Pfam" id="PF12796">
    <property type="entry name" value="Ank_2"/>
    <property type="match status" value="1"/>
</dbReference>
<evidence type="ECO:0008006" key="6">
    <source>
        <dbReference type="Google" id="ProtNLM"/>
    </source>
</evidence>
<dbReference type="Proteomes" id="UP000626370">
    <property type="component" value="Unassembled WGS sequence"/>
</dbReference>
<feature type="repeat" description="ANK" evidence="3">
    <location>
        <begin position="128"/>
        <end position="160"/>
    </location>
</feature>
<keyword evidence="2 3" id="KW-0040">ANK repeat</keyword>
<dbReference type="PROSITE" id="PS50088">
    <property type="entry name" value="ANK_REPEAT"/>
    <property type="match status" value="1"/>
</dbReference>
<evidence type="ECO:0000256" key="2">
    <source>
        <dbReference type="ARBA" id="ARBA00023043"/>
    </source>
</evidence>
<proteinExistence type="predicted"/>
<evidence type="ECO:0000313" key="4">
    <source>
        <dbReference type="EMBL" id="GHF02360.1"/>
    </source>
</evidence>
<dbReference type="PANTHER" id="PTHR24189">
    <property type="entry name" value="MYOTROPHIN"/>
    <property type="match status" value="1"/>
</dbReference>
<evidence type="ECO:0000256" key="3">
    <source>
        <dbReference type="PROSITE-ProRule" id="PRU00023"/>
    </source>
</evidence>
<keyword evidence="5" id="KW-1185">Reference proteome</keyword>
<keyword evidence="1" id="KW-0677">Repeat</keyword>
<dbReference type="InterPro" id="IPR002110">
    <property type="entry name" value="Ankyrin_rpt"/>
</dbReference>
<dbReference type="RefSeq" id="WP_189379577.1">
    <property type="nucleotide sequence ID" value="NZ_BNAH01000019.1"/>
</dbReference>
<dbReference type="InterPro" id="IPR036770">
    <property type="entry name" value="Ankyrin_rpt-contain_sf"/>
</dbReference>
<protein>
    <recommendedName>
        <fullName evidence="6">Ankyrin repeat domain-containing protein</fullName>
    </recommendedName>
</protein>
<name>A0ABQ3J3M7_9GAMM</name>
<comment type="caution">
    <text evidence="4">The sequence shown here is derived from an EMBL/GenBank/DDBJ whole genome shotgun (WGS) entry which is preliminary data.</text>
</comment>
<dbReference type="EMBL" id="BNAH01000019">
    <property type="protein sequence ID" value="GHF02360.1"/>
    <property type="molecule type" value="Genomic_DNA"/>
</dbReference>
<accession>A0ABQ3J3M7</accession>
<dbReference type="SMART" id="SM00248">
    <property type="entry name" value="ANK"/>
    <property type="match status" value="3"/>
</dbReference>
<gene>
    <name evidence="4" type="ORF">GCM10011501_34730</name>
</gene>
<dbReference type="PANTHER" id="PTHR24189:SF50">
    <property type="entry name" value="ANKYRIN REPEAT AND SOCS BOX PROTEIN 2"/>
    <property type="match status" value="1"/>
</dbReference>